<evidence type="ECO:0000256" key="2">
    <source>
        <dbReference type="ARBA" id="ARBA00005227"/>
    </source>
</evidence>
<evidence type="ECO:0000256" key="4">
    <source>
        <dbReference type="ARBA" id="ARBA00022729"/>
    </source>
</evidence>
<name>A0A2P6N773_9EUKA</name>
<sequence length="241" mass="28352">NWNGKPNNPCRINPVPRQIPEKRWYLSPSAVVLLGGLLPFGSIFIENYFVFTSFWHYKYYYVYGFMLLVYIMLIVMTICVTIVSTYFLLNSEDYRWHWSSFLSSASTAFYVFLYSIYYFFYRTKMTGLLQITFYFGYTFMFCLGLGILCGSIGFIGTSVFVKHIYQHCLQFLLILLLRSLLLNHFDRGVLSRRDIKESGHDQFALKQRLVVHLQFTVPLRKQPVLVGVQPKYICVITEINL</sequence>
<dbReference type="PANTHER" id="PTHR10766:SF41">
    <property type="entry name" value="TRANSMEMBRANE 9 SUPERFAMILY MEMBER 3"/>
    <property type="match status" value="1"/>
</dbReference>
<evidence type="ECO:0000256" key="1">
    <source>
        <dbReference type="ARBA" id="ARBA00004141"/>
    </source>
</evidence>
<feature type="transmembrane region" description="Helical" evidence="7">
    <location>
        <begin position="101"/>
        <end position="121"/>
    </location>
</feature>
<comment type="subcellular location">
    <subcellularLocation>
        <location evidence="1">Membrane</location>
        <topology evidence="1">Multi-pass membrane protein</topology>
    </subcellularLocation>
</comment>
<proteinExistence type="inferred from homology"/>
<evidence type="ECO:0000256" key="3">
    <source>
        <dbReference type="ARBA" id="ARBA00022692"/>
    </source>
</evidence>
<protein>
    <recommendedName>
        <fullName evidence="7">Transmembrane 9 superfamily member</fullName>
    </recommendedName>
</protein>
<dbReference type="Proteomes" id="UP000241769">
    <property type="component" value="Unassembled WGS sequence"/>
</dbReference>
<evidence type="ECO:0000256" key="7">
    <source>
        <dbReference type="RuleBase" id="RU363079"/>
    </source>
</evidence>
<gene>
    <name evidence="8" type="ORF">PROFUN_12484</name>
</gene>
<dbReference type="PANTHER" id="PTHR10766">
    <property type="entry name" value="TRANSMEMBRANE 9 SUPERFAMILY PROTEIN"/>
    <property type="match status" value="1"/>
</dbReference>
<dbReference type="OrthoDB" id="1666796at2759"/>
<dbReference type="InParanoid" id="A0A2P6N773"/>
<accession>A0A2P6N773</accession>
<reference evidence="8 9" key="1">
    <citation type="journal article" date="2018" name="Genome Biol. Evol.">
        <title>Multiple Roots of Fruiting Body Formation in Amoebozoa.</title>
        <authorList>
            <person name="Hillmann F."/>
            <person name="Forbes G."/>
            <person name="Novohradska S."/>
            <person name="Ferling I."/>
            <person name="Riege K."/>
            <person name="Groth M."/>
            <person name="Westermann M."/>
            <person name="Marz M."/>
            <person name="Spaller T."/>
            <person name="Winckler T."/>
            <person name="Schaap P."/>
            <person name="Glockner G."/>
        </authorList>
    </citation>
    <scope>NUCLEOTIDE SEQUENCE [LARGE SCALE GENOMIC DNA]</scope>
    <source>
        <strain evidence="8 9">Jena</strain>
    </source>
</reference>
<evidence type="ECO:0000313" key="9">
    <source>
        <dbReference type="Proteomes" id="UP000241769"/>
    </source>
</evidence>
<keyword evidence="3 7" id="KW-0812">Transmembrane</keyword>
<feature type="transmembrane region" description="Helical" evidence="7">
    <location>
        <begin position="133"/>
        <end position="158"/>
    </location>
</feature>
<dbReference type="Pfam" id="PF02990">
    <property type="entry name" value="EMP70"/>
    <property type="match status" value="1"/>
</dbReference>
<feature type="transmembrane region" description="Helical" evidence="7">
    <location>
        <begin position="24"/>
        <end position="49"/>
    </location>
</feature>
<comment type="caution">
    <text evidence="8">The sequence shown here is derived from an EMBL/GenBank/DDBJ whole genome shotgun (WGS) entry which is preliminary data.</text>
</comment>
<keyword evidence="9" id="KW-1185">Reference proteome</keyword>
<dbReference type="EMBL" id="MDYQ01000169">
    <property type="protein sequence ID" value="PRP79812.1"/>
    <property type="molecule type" value="Genomic_DNA"/>
</dbReference>
<keyword evidence="5 7" id="KW-1133">Transmembrane helix</keyword>
<keyword evidence="6 7" id="KW-0472">Membrane</keyword>
<evidence type="ECO:0000313" key="8">
    <source>
        <dbReference type="EMBL" id="PRP79812.1"/>
    </source>
</evidence>
<dbReference type="GO" id="GO:0072657">
    <property type="term" value="P:protein localization to membrane"/>
    <property type="evidence" value="ECO:0007669"/>
    <property type="project" value="TreeGrafter"/>
</dbReference>
<keyword evidence="4" id="KW-0732">Signal</keyword>
<dbReference type="AlphaFoldDB" id="A0A2P6N773"/>
<feature type="transmembrane region" description="Helical" evidence="7">
    <location>
        <begin position="164"/>
        <end position="183"/>
    </location>
</feature>
<feature type="non-terminal residue" evidence="8">
    <location>
        <position position="1"/>
    </location>
</feature>
<comment type="caution">
    <text evidence="7">Lacks conserved residue(s) required for the propagation of feature annotation.</text>
</comment>
<comment type="similarity">
    <text evidence="2 7">Belongs to the nonaspanin (TM9SF) (TC 9.A.2) family.</text>
</comment>
<evidence type="ECO:0000256" key="6">
    <source>
        <dbReference type="ARBA" id="ARBA00023136"/>
    </source>
</evidence>
<organism evidence="8 9">
    <name type="scientific">Planoprotostelium fungivorum</name>
    <dbReference type="NCBI Taxonomy" id="1890364"/>
    <lineage>
        <taxon>Eukaryota</taxon>
        <taxon>Amoebozoa</taxon>
        <taxon>Evosea</taxon>
        <taxon>Variosea</taxon>
        <taxon>Cavosteliida</taxon>
        <taxon>Cavosteliaceae</taxon>
        <taxon>Planoprotostelium</taxon>
    </lineage>
</organism>
<evidence type="ECO:0000256" key="5">
    <source>
        <dbReference type="ARBA" id="ARBA00022989"/>
    </source>
</evidence>
<feature type="transmembrane region" description="Helical" evidence="7">
    <location>
        <begin position="61"/>
        <end position="89"/>
    </location>
</feature>
<dbReference type="InterPro" id="IPR004240">
    <property type="entry name" value="EMP70"/>
</dbReference>
<dbReference type="GO" id="GO:0016020">
    <property type="term" value="C:membrane"/>
    <property type="evidence" value="ECO:0007669"/>
    <property type="project" value="UniProtKB-SubCell"/>
</dbReference>